<evidence type="ECO:0008006" key="5">
    <source>
        <dbReference type="Google" id="ProtNLM"/>
    </source>
</evidence>
<keyword evidence="2" id="KW-0472">Membrane</keyword>
<dbReference type="Proteomes" id="UP000320672">
    <property type="component" value="Chromosome"/>
</dbReference>
<keyword evidence="2" id="KW-0812">Transmembrane</keyword>
<evidence type="ECO:0000313" key="4">
    <source>
        <dbReference type="Proteomes" id="UP000320672"/>
    </source>
</evidence>
<feature type="transmembrane region" description="Helical" evidence="2">
    <location>
        <begin position="116"/>
        <end position="139"/>
    </location>
</feature>
<feature type="transmembrane region" description="Helical" evidence="2">
    <location>
        <begin position="537"/>
        <end position="556"/>
    </location>
</feature>
<feature type="transmembrane region" description="Helical" evidence="2">
    <location>
        <begin position="259"/>
        <end position="279"/>
    </location>
</feature>
<feature type="transmembrane region" description="Helical" evidence="2">
    <location>
        <begin position="568"/>
        <end position="592"/>
    </location>
</feature>
<dbReference type="KEGG" id="rml:FF011L_36330"/>
<protein>
    <recommendedName>
        <fullName evidence="5">Bacterial membrane protein YfhO</fullName>
    </recommendedName>
</protein>
<feature type="region of interest" description="Disordered" evidence="1">
    <location>
        <begin position="813"/>
        <end position="838"/>
    </location>
</feature>
<keyword evidence="2" id="KW-1133">Transmembrane helix</keyword>
<dbReference type="AlphaFoldDB" id="A0A517MIX9"/>
<sequence length="949" mass="105361">MMQKTRNLPRPAASMRSDSIPHSKFLPTGERGTWSAWGWLALIGGICWLFGSVLIGEDRLAFRDVGHFYQPLYEYLSQQAISNGLPLWNPLDHSGIPVLGETTTAMFYPLRWLFLLPWPTSVAMGVYVALHLVIAAYGTYWSAKRASCHSAAAFFASIAYTFSCPILFLHTNPPFLVGAAWLPWMLTAGVALLEHSATTQRRQRLRQTILTGYLFAMPVLGGDPQTAVHVGILLGIIFAGKVIRYAIDSHHHRQTLRPRIVPLALAILFAIGIALPQIAASLDWAAHSARRHGDQIDIYAYSVAPWHWLDLWVPFANGQLFPQYQRISHLIPSDMQVWSISLYCGIGTISLCLWRYLHLLRKTICTLFRRQTSLQSSFPSTGPTQTNWSWWDLLLPVGASMTAGHFGVGWWLQQVTESPLPSPAYGPYWMLVEWFPGYDAFRYPAKWLPVAVLGIAITAGLRLSAVSQAPRRRRTWQFGLILSCSLLLIGCVGQFAGCQDWLLAKVIWTSNFPEHPNHGLADSYWGPLNLKQSIANWSYSFLHAGTVLGLGSLTALRWFGSGEKRGGWGAGVAAGLLLVDLVLINSPLIAVVNRSQVEAWKEAQAEPIAVIESPSEKFPVAALRTGALAPTIWSERSGRGRIAEVAASEELGLQGRWHLPHGVRVWNSATSITPDRHQSFAIAAQNAANQVPQNDQSVLWHSLAKHWSLTGYLHTSADSYPTKFQSDAQARLLSTKWIPIDSPKPAVYWSTKFQVSEVQGRLNHRNWQPLIEAVYGATNHPESPYLSWQPFVEIPGGAIPSGIPITNATDEATRENGGQQANRLAASEPHNSSGTEPLQKIQNFLDPKPSDRKLALQLTTADSGLLVRSTFQDGNWQARYRSQDASSQPDAWKEATVYPVDYLHQGILLPSGSWEVEFWYSPWWLTPALGIAIVLLLGSVIVLRDPQHG</sequence>
<evidence type="ECO:0000256" key="2">
    <source>
        <dbReference type="SAM" id="Phobius"/>
    </source>
</evidence>
<feature type="compositionally biased region" description="Polar residues" evidence="1">
    <location>
        <begin position="829"/>
        <end position="838"/>
    </location>
</feature>
<feature type="transmembrane region" description="Helical" evidence="2">
    <location>
        <begin position="923"/>
        <end position="943"/>
    </location>
</feature>
<proteinExistence type="predicted"/>
<gene>
    <name evidence="3" type="ORF">FF011L_36330</name>
</gene>
<feature type="transmembrane region" description="Helical" evidence="2">
    <location>
        <begin position="151"/>
        <end position="169"/>
    </location>
</feature>
<feature type="transmembrane region" description="Helical" evidence="2">
    <location>
        <begin position="227"/>
        <end position="247"/>
    </location>
</feature>
<keyword evidence="4" id="KW-1185">Reference proteome</keyword>
<dbReference type="EMBL" id="CP036262">
    <property type="protein sequence ID" value="QDS94851.1"/>
    <property type="molecule type" value="Genomic_DNA"/>
</dbReference>
<feature type="transmembrane region" description="Helical" evidence="2">
    <location>
        <begin position="393"/>
        <end position="412"/>
    </location>
</feature>
<evidence type="ECO:0000313" key="3">
    <source>
        <dbReference type="EMBL" id="QDS94851.1"/>
    </source>
</evidence>
<feature type="transmembrane region" description="Helical" evidence="2">
    <location>
        <begin position="337"/>
        <end position="357"/>
    </location>
</feature>
<reference evidence="3 4" key="1">
    <citation type="submission" date="2019-02" db="EMBL/GenBank/DDBJ databases">
        <title>Deep-cultivation of Planctomycetes and their phenomic and genomic characterization uncovers novel biology.</title>
        <authorList>
            <person name="Wiegand S."/>
            <person name="Jogler M."/>
            <person name="Boedeker C."/>
            <person name="Pinto D."/>
            <person name="Vollmers J."/>
            <person name="Rivas-Marin E."/>
            <person name="Kohn T."/>
            <person name="Peeters S.H."/>
            <person name="Heuer A."/>
            <person name="Rast P."/>
            <person name="Oberbeckmann S."/>
            <person name="Bunk B."/>
            <person name="Jeske O."/>
            <person name="Meyerdierks A."/>
            <person name="Storesund J.E."/>
            <person name="Kallscheuer N."/>
            <person name="Luecker S."/>
            <person name="Lage O.M."/>
            <person name="Pohl T."/>
            <person name="Merkel B.J."/>
            <person name="Hornburger P."/>
            <person name="Mueller R.-W."/>
            <person name="Bruemmer F."/>
            <person name="Labrenz M."/>
            <person name="Spormann A.M."/>
            <person name="Op den Camp H."/>
            <person name="Overmann J."/>
            <person name="Amann R."/>
            <person name="Jetten M.S.M."/>
            <person name="Mascher T."/>
            <person name="Medema M.H."/>
            <person name="Devos D.P."/>
            <person name="Kaster A.-K."/>
            <person name="Ovreas L."/>
            <person name="Rohde M."/>
            <person name="Galperin M.Y."/>
            <person name="Jogler C."/>
        </authorList>
    </citation>
    <scope>NUCLEOTIDE SEQUENCE [LARGE SCALE GENOMIC DNA]</scope>
    <source>
        <strain evidence="3 4">FF011L</strain>
    </source>
</reference>
<evidence type="ECO:0000256" key="1">
    <source>
        <dbReference type="SAM" id="MobiDB-lite"/>
    </source>
</evidence>
<organism evidence="3 4">
    <name type="scientific">Roseimaritima multifibrata</name>
    <dbReference type="NCBI Taxonomy" id="1930274"/>
    <lineage>
        <taxon>Bacteria</taxon>
        <taxon>Pseudomonadati</taxon>
        <taxon>Planctomycetota</taxon>
        <taxon>Planctomycetia</taxon>
        <taxon>Pirellulales</taxon>
        <taxon>Pirellulaceae</taxon>
        <taxon>Roseimaritima</taxon>
    </lineage>
</organism>
<feature type="compositionally biased region" description="Polar residues" evidence="1">
    <location>
        <begin position="813"/>
        <end position="822"/>
    </location>
</feature>
<feature type="transmembrane region" description="Helical" evidence="2">
    <location>
        <begin position="447"/>
        <end position="466"/>
    </location>
</feature>
<dbReference type="RefSeq" id="WP_145352803.1">
    <property type="nucleotide sequence ID" value="NZ_CP036262.1"/>
</dbReference>
<accession>A0A517MIX9</accession>
<dbReference type="OrthoDB" id="231679at2"/>
<feature type="transmembrane region" description="Helical" evidence="2">
    <location>
        <begin position="34"/>
        <end position="55"/>
    </location>
</feature>
<feature type="transmembrane region" description="Helical" evidence="2">
    <location>
        <begin position="478"/>
        <end position="496"/>
    </location>
</feature>
<name>A0A517MIX9_9BACT</name>